<dbReference type="SUPFAM" id="SSF52266">
    <property type="entry name" value="SGNH hydrolase"/>
    <property type="match status" value="1"/>
</dbReference>
<keyword evidence="1" id="KW-0378">Hydrolase</keyword>
<dbReference type="EC" id="3.1.-.-" evidence="1"/>
<evidence type="ECO:0000313" key="1">
    <source>
        <dbReference type="EMBL" id="MFC4633773.1"/>
    </source>
</evidence>
<organism evidence="1 2">
    <name type="scientific">Dokdonia ponticola</name>
    <dbReference type="NCBI Taxonomy" id="2041041"/>
    <lineage>
        <taxon>Bacteria</taxon>
        <taxon>Pseudomonadati</taxon>
        <taxon>Bacteroidota</taxon>
        <taxon>Flavobacteriia</taxon>
        <taxon>Flavobacteriales</taxon>
        <taxon>Flavobacteriaceae</taxon>
        <taxon>Dokdonia</taxon>
    </lineage>
</organism>
<gene>
    <name evidence="1" type="ORF">ACFO3O_07635</name>
</gene>
<dbReference type="PROSITE" id="PS51257">
    <property type="entry name" value="PROKAR_LIPOPROTEIN"/>
    <property type="match status" value="1"/>
</dbReference>
<dbReference type="InterPro" id="IPR036514">
    <property type="entry name" value="SGNH_hydro_sf"/>
</dbReference>
<accession>A0ABV9HV45</accession>
<protein>
    <submittedName>
        <fullName evidence="1">SGNH/GDSL hydrolase family protein</fullName>
        <ecNumber evidence="1">3.1.-.-</ecNumber>
    </submittedName>
</protein>
<proteinExistence type="predicted"/>
<dbReference type="GO" id="GO:0016787">
    <property type="term" value="F:hydrolase activity"/>
    <property type="evidence" value="ECO:0007669"/>
    <property type="project" value="UniProtKB-KW"/>
</dbReference>
<dbReference type="Gene3D" id="3.40.50.1110">
    <property type="entry name" value="SGNH hydrolase"/>
    <property type="match status" value="1"/>
</dbReference>
<dbReference type="Proteomes" id="UP001596043">
    <property type="component" value="Unassembled WGS sequence"/>
</dbReference>
<reference evidence="2" key="1">
    <citation type="journal article" date="2019" name="Int. J. Syst. Evol. Microbiol.">
        <title>The Global Catalogue of Microorganisms (GCM) 10K type strain sequencing project: providing services to taxonomists for standard genome sequencing and annotation.</title>
        <authorList>
            <consortium name="The Broad Institute Genomics Platform"/>
            <consortium name="The Broad Institute Genome Sequencing Center for Infectious Disease"/>
            <person name="Wu L."/>
            <person name="Ma J."/>
        </authorList>
    </citation>
    <scope>NUCLEOTIDE SEQUENCE [LARGE SCALE GENOMIC DNA]</scope>
    <source>
        <strain evidence="2">YJ-61-S</strain>
    </source>
</reference>
<name>A0ABV9HV45_9FLAO</name>
<comment type="caution">
    <text evidence="1">The sequence shown here is derived from an EMBL/GenBank/DDBJ whole genome shotgun (WGS) entry which is preliminary data.</text>
</comment>
<keyword evidence="2" id="KW-1185">Reference proteome</keyword>
<dbReference type="EMBL" id="JBHSFV010000003">
    <property type="protein sequence ID" value="MFC4633773.1"/>
    <property type="molecule type" value="Genomic_DNA"/>
</dbReference>
<dbReference type="RefSeq" id="WP_379978000.1">
    <property type="nucleotide sequence ID" value="NZ_JBHSFV010000003.1"/>
</dbReference>
<sequence length="310" mass="34663">MRFLLLFCVLFFVSSCDILSGPTKLVGWGDSMMKGSGGDASILEIISDELDIAHKNFAVGGLQSNSIGVLQGGIPFKITFENNIIKTDQSNALTYYNIAPLNFQTDQQREGAIDSISGSIERVSNINEPKKTLGYTFTTDDLEENFSIQDTVVFTFSNAVKYRDTWTIIWAGRNDKKAGDAIYTTRGHIQAMIDYMGENAKNHYLVLSICNGIADKEAKGSTAHTNITRLNTVLEEAFGDHFVDIRRYMIDQAIYDMGMTPTLQDLEDIQKDCIPRIFLNDNVHFNTLGYEATGKFLANIIKEKGWITEK</sequence>
<evidence type="ECO:0000313" key="2">
    <source>
        <dbReference type="Proteomes" id="UP001596043"/>
    </source>
</evidence>